<gene>
    <name evidence="3" type="ORF">V5R04_02845</name>
</gene>
<dbReference type="Pfam" id="PF11222">
    <property type="entry name" value="DUF3017"/>
    <property type="match status" value="1"/>
</dbReference>
<feature type="compositionally biased region" description="Low complexity" evidence="1">
    <location>
        <begin position="32"/>
        <end position="42"/>
    </location>
</feature>
<reference evidence="3" key="1">
    <citation type="submission" date="2024-02" db="EMBL/GenBank/DDBJ databases">
        <title>Tomenella chthoni gen. nov. sp. nov., a member of the family Jonesiaceae isolated from bat guano.</title>
        <authorList>
            <person name="Miller S.L."/>
            <person name="King J."/>
            <person name="Sankaranarayanan K."/>
            <person name="Lawson P.A."/>
        </authorList>
    </citation>
    <scope>NUCLEOTIDE SEQUENCE</scope>
    <source>
        <strain evidence="3">BS-20</strain>
    </source>
</reference>
<keyword evidence="2" id="KW-1133">Transmembrane helix</keyword>
<name>A0AAU7DY17_9MICO</name>
<evidence type="ECO:0000256" key="1">
    <source>
        <dbReference type="SAM" id="MobiDB-lite"/>
    </source>
</evidence>
<proteinExistence type="predicted"/>
<dbReference type="AlphaFoldDB" id="A0AAU7DY17"/>
<evidence type="ECO:0000256" key="2">
    <source>
        <dbReference type="SAM" id="Phobius"/>
    </source>
</evidence>
<keyword evidence="2" id="KW-0812">Transmembrane</keyword>
<feature type="transmembrane region" description="Helical" evidence="2">
    <location>
        <begin position="55"/>
        <end position="73"/>
    </location>
</feature>
<organism evidence="3">
    <name type="scientific">Jonesiaceae bacterium BS-20</name>
    <dbReference type="NCBI Taxonomy" id="3120821"/>
    <lineage>
        <taxon>Bacteria</taxon>
        <taxon>Bacillati</taxon>
        <taxon>Actinomycetota</taxon>
        <taxon>Actinomycetes</taxon>
        <taxon>Micrococcales</taxon>
        <taxon>Jonesiaceae</taxon>
    </lineage>
</organism>
<dbReference type="InterPro" id="IPR021385">
    <property type="entry name" value="DUF3017"/>
</dbReference>
<protein>
    <submittedName>
        <fullName evidence="3">DUF3017 domain-containing protein</fullName>
    </submittedName>
</protein>
<feature type="region of interest" description="Disordered" evidence="1">
    <location>
        <begin position="1"/>
        <end position="42"/>
    </location>
</feature>
<feature type="transmembrane region" description="Helical" evidence="2">
    <location>
        <begin position="79"/>
        <end position="96"/>
    </location>
</feature>
<feature type="transmembrane region" description="Helical" evidence="2">
    <location>
        <begin position="108"/>
        <end position="129"/>
    </location>
</feature>
<evidence type="ECO:0000313" key="3">
    <source>
        <dbReference type="EMBL" id="XBH22182.1"/>
    </source>
</evidence>
<dbReference type="EMBL" id="CP146203">
    <property type="protein sequence ID" value="XBH22182.1"/>
    <property type="molecule type" value="Genomic_DNA"/>
</dbReference>
<accession>A0AAU7DY17</accession>
<keyword evidence="2" id="KW-0472">Membrane</keyword>
<sequence length="133" mass="13613">MDNNPVTSPPDEPSPEDDVGDGRNSAPGNGGETSTPTGGSSSAVLASRLSLRTTIMWLVSALLVVAGATMVVVSPKMGAFAIATLLALVGTARLVIPGTPFGLSARNRFWDVSFCYAVALAIVILTNSAHSLK</sequence>